<dbReference type="GeneID" id="30177982"/>
<reference evidence="2 3" key="1">
    <citation type="journal article" date="2016" name="Proc. Natl. Acad. Sci. U.S.A.">
        <title>Comparative genomics of biotechnologically important yeasts.</title>
        <authorList>
            <person name="Riley R."/>
            <person name="Haridas S."/>
            <person name="Wolfe K.H."/>
            <person name="Lopes M.R."/>
            <person name="Hittinger C.T."/>
            <person name="Goeker M."/>
            <person name="Salamov A.A."/>
            <person name="Wisecaver J.H."/>
            <person name="Long T.M."/>
            <person name="Calvey C.H."/>
            <person name="Aerts A.L."/>
            <person name="Barry K.W."/>
            <person name="Choi C."/>
            <person name="Clum A."/>
            <person name="Coughlan A.Y."/>
            <person name="Deshpande S."/>
            <person name="Douglass A.P."/>
            <person name="Hanson S.J."/>
            <person name="Klenk H.-P."/>
            <person name="LaButti K.M."/>
            <person name="Lapidus A."/>
            <person name="Lindquist E.A."/>
            <person name="Lipzen A.M."/>
            <person name="Meier-Kolthoff J.P."/>
            <person name="Ohm R.A."/>
            <person name="Otillar R.P."/>
            <person name="Pangilinan J.L."/>
            <person name="Peng Y."/>
            <person name="Rokas A."/>
            <person name="Rosa C.A."/>
            <person name="Scheuner C."/>
            <person name="Sibirny A.A."/>
            <person name="Slot J.C."/>
            <person name="Stielow J.B."/>
            <person name="Sun H."/>
            <person name="Kurtzman C.P."/>
            <person name="Blackwell M."/>
            <person name="Grigoriev I.V."/>
            <person name="Jeffries T.W."/>
        </authorList>
    </citation>
    <scope>NUCLEOTIDE SEQUENCE [LARGE SCALE GENOMIC DNA]</scope>
    <source>
        <strain evidence="2 3">NRRL Y-2026</strain>
    </source>
</reference>
<feature type="compositionally biased region" description="Low complexity" evidence="1">
    <location>
        <begin position="204"/>
        <end position="213"/>
    </location>
</feature>
<protein>
    <submittedName>
        <fullName evidence="2">Uncharacterized protein</fullName>
    </submittedName>
</protein>
<dbReference type="RefSeq" id="XP_019016241.1">
    <property type="nucleotide sequence ID" value="XM_019161295.1"/>
</dbReference>
<evidence type="ECO:0000313" key="2">
    <source>
        <dbReference type="EMBL" id="ODQ45128.1"/>
    </source>
</evidence>
<proteinExistence type="predicted"/>
<name>A0A1E3NHT9_9ASCO</name>
<gene>
    <name evidence="2" type="ORF">PICMEDRAFT_166574</name>
</gene>
<feature type="region of interest" description="Disordered" evidence="1">
    <location>
        <begin position="179"/>
        <end position="236"/>
    </location>
</feature>
<feature type="compositionally biased region" description="Pro residues" evidence="1">
    <location>
        <begin position="179"/>
        <end position="194"/>
    </location>
</feature>
<feature type="region of interest" description="Disordered" evidence="1">
    <location>
        <begin position="108"/>
        <end position="129"/>
    </location>
</feature>
<sequence length="236" mass="25232">MFQLSRPVAAVFQVPTRCPAAKPAHHTPTLYISALCSGPRPLLPLTESCKAAPCPSSTKKPHLSPPCCLICAILAPAPSRLPPPTLRLAHLRFVRPLLYTTNTSFLSTTPIHPSPHPHHTHTAPTPTSRQQDCPCCIRLPPPCAHNRIPNSALANPAAAEIRFRLCASSRSSIFLTPLHAPPSLPRPPSLSPHPPRVRTHKLLSASAASFSESRTPPPPPPLLSPGYIPSAEPAAI</sequence>
<evidence type="ECO:0000256" key="1">
    <source>
        <dbReference type="SAM" id="MobiDB-lite"/>
    </source>
</evidence>
<keyword evidence="3" id="KW-1185">Reference proteome</keyword>
<dbReference type="AlphaFoldDB" id="A0A1E3NHT9"/>
<accession>A0A1E3NHT9</accession>
<dbReference type="Proteomes" id="UP000094455">
    <property type="component" value="Unassembled WGS sequence"/>
</dbReference>
<dbReference type="EMBL" id="KV454005">
    <property type="protein sequence ID" value="ODQ45128.1"/>
    <property type="molecule type" value="Genomic_DNA"/>
</dbReference>
<organism evidence="2 3">
    <name type="scientific">Pichia membranifaciens NRRL Y-2026</name>
    <dbReference type="NCBI Taxonomy" id="763406"/>
    <lineage>
        <taxon>Eukaryota</taxon>
        <taxon>Fungi</taxon>
        <taxon>Dikarya</taxon>
        <taxon>Ascomycota</taxon>
        <taxon>Saccharomycotina</taxon>
        <taxon>Pichiomycetes</taxon>
        <taxon>Pichiales</taxon>
        <taxon>Pichiaceae</taxon>
        <taxon>Pichia</taxon>
    </lineage>
</organism>
<evidence type="ECO:0000313" key="3">
    <source>
        <dbReference type="Proteomes" id="UP000094455"/>
    </source>
</evidence>